<keyword evidence="1" id="KW-0812">Transmembrane</keyword>
<keyword evidence="1" id="KW-0472">Membrane</keyword>
<evidence type="ECO:0000313" key="2">
    <source>
        <dbReference type="EMBL" id="BEQ15266.1"/>
    </source>
</evidence>
<protein>
    <submittedName>
        <fullName evidence="2">Uncharacterized protein</fullName>
    </submittedName>
</protein>
<keyword evidence="3" id="KW-1185">Reference proteome</keyword>
<accession>A0AAU9EMZ0</accession>
<dbReference type="AlphaFoldDB" id="A0AAU9EMZ0"/>
<evidence type="ECO:0000256" key="1">
    <source>
        <dbReference type="SAM" id="Phobius"/>
    </source>
</evidence>
<keyword evidence="1" id="KW-1133">Transmembrane helix</keyword>
<proteinExistence type="predicted"/>
<feature type="transmembrane region" description="Helical" evidence="1">
    <location>
        <begin position="12"/>
        <end position="37"/>
    </location>
</feature>
<organism evidence="2 3">
    <name type="scientific">Desulfoferula mesophila</name>
    <dbReference type="NCBI Taxonomy" id="3058419"/>
    <lineage>
        <taxon>Bacteria</taxon>
        <taxon>Pseudomonadati</taxon>
        <taxon>Thermodesulfobacteriota</taxon>
        <taxon>Desulfarculia</taxon>
        <taxon>Desulfarculales</taxon>
        <taxon>Desulfarculaceae</taxon>
        <taxon>Desulfoferula</taxon>
    </lineage>
</organism>
<name>A0AAU9EMZ0_9BACT</name>
<dbReference type="Proteomes" id="UP001366166">
    <property type="component" value="Chromosome"/>
</dbReference>
<dbReference type="KEGG" id="dmp:FAK_23320"/>
<gene>
    <name evidence="2" type="ORF">FAK_23320</name>
</gene>
<dbReference type="RefSeq" id="WP_338599447.1">
    <property type="nucleotide sequence ID" value="NZ_AP028679.1"/>
</dbReference>
<reference evidence="3" key="1">
    <citation type="journal article" date="2023" name="Arch. Microbiol.">
        <title>Desulfoferula mesophilus gen. nov. sp. nov., a mesophilic sulfate-reducing bacterium isolated from a brackish lake sediment.</title>
        <authorList>
            <person name="Watanabe T."/>
            <person name="Yabe T."/>
            <person name="Tsuji J.M."/>
            <person name="Fukui M."/>
        </authorList>
    </citation>
    <scope>NUCLEOTIDE SEQUENCE [LARGE SCALE GENOMIC DNA]</scope>
    <source>
        <strain evidence="3">12FAK</strain>
    </source>
</reference>
<sequence length="53" mass="6116">MFPFAYEWIWDIGHIIFFGLFYGIITVVFGTLTLTILKTMLDLWAGHISGPDH</sequence>
<dbReference type="EMBL" id="AP028679">
    <property type="protein sequence ID" value="BEQ15266.1"/>
    <property type="molecule type" value="Genomic_DNA"/>
</dbReference>
<evidence type="ECO:0000313" key="3">
    <source>
        <dbReference type="Proteomes" id="UP001366166"/>
    </source>
</evidence>